<dbReference type="EMBL" id="AY191278">
    <property type="protein sequence ID" value="AAO61944.1"/>
    <property type="molecule type" value="Genomic_DNA"/>
</dbReference>
<evidence type="ECO:0000313" key="1">
    <source>
        <dbReference type="EMBL" id="AAO61944.1"/>
    </source>
</evidence>
<dbReference type="AlphaFoldDB" id="Q847U2"/>
<accession>Q847U2</accession>
<name>Q847U2_ASTYP</name>
<reference evidence="1" key="1">
    <citation type="journal article" date="2003" name="J. Bacteriol.">
        <title>Identification and characterization of phytoplasmal genes, employing a novel method of isolating phytoplasmal genomic DNA.</title>
        <authorList>
            <person name="Melamed S."/>
            <person name="Tanne E."/>
            <person name="Ben-Haim R."/>
            <person name="Edelbaum O."/>
            <person name="Yogev D."/>
            <person name="Sela I."/>
        </authorList>
    </citation>
    <scope>NUCLEOTIDE SEQUENCE</scope>
</reference>
<organism evidence="1">
    <name type="scientific">Aster yellows phytoplasma</name>
    <dbReference type="NCBI Taxonomy" id="35779"/>
    <lineage>
        <taxon>Bacteria</taxon>
        <taxon>Bacillati</taxon>
        <taxon>Mycoplasmatota</taxon>
        <taxon>Mollicutes</taxon>
        <taxon>Acholeplasmatales</taxon>
        <taxon>Acholeplasmataceae</taxon>
        <taxon>Candidatus Phytoplasma</taxon>
        <taxon>16SrI (Aster yellows group)</taxon>
    </lineage>
</organism>
<protein>
    <submittedName>
        <fullName evidence="1">Uncharacterized protein</fullName>
    </submittedName>
</protein>
<sequence>MGHNQNWWMTAAKNEDSLYKYLYLPPYSSLTLSIPTTKYFSPHVLMNWLIELVDYG</sequence>
<proteinExistence type="predicted"/>